<keyword evidence="8" id="KW-1133">Transmembrane helix</keyword>
<feature type="transmembrane region" description="Helical" evidence="8">
    <location>
        <begin position="15"/>
        <end position="36"/>
    </location>
</feature>
<keyword evidence="3" id="KW-0237">DNA synthesis</keyword>
<dbReference type="InParanoid" id="A0A068VML1"/>
<keyword evidence="6" id="KW-0418">Kinase</keyword>
<evidence type="ECO:0000256" key="4">
    <source>
        <dbReference type="ARBA" id="ARBA00022679"/>
    </source>
</evidence>
<reference evidence="9" key="1">
    <citation type="submission" date="2013-11" db="EMBL/GenBank/DDBJ databases">
        <authorList>
            <person name="Genoscope - CEA"/>
        </authorList>
    </citation>
    <scope>NUCLEOTIDE SEQUENCE</scope>
    <source>
        <strain evidence="9">DH200</strain>
    </source>
</reference>
<keyword evidence="7" id="KW-0067">ATP-binding</keyword>
<gene>
    <name evidence="9" type="ORF">GSCOC_T00012270001</name>
</gene>
<dbReference type="InterPro" id="IPR001267">
    <property type="entry name" value="Thymidine_kinase"/>
</dbReference>
<accession>A0A068VML1</accession>
<evidence type="ECO:0000313" key="9">
    <source>
        <dbReference type="EMBL" id="CDP21834.1"/>
    </source>
</evidence>
<evidence type="ECO:0000256" key="2">
    <source>
        <dbReference type="ARBA" id="ARBA00012118"/>
    </source>
</evidence>
<dbReference type="GO" id="GO:0071897">
    <property type="term" value="P:DNA biosynthetic process"/>
    <property type="evidence" value="ECO:0007669"/>
    <property type="project" value="UniProtKB-KW"/>
</dbReference>
<evidence type="ECO:0000256" key="6">
    <source>
        <dbReference type="ARBA" id="ARBA00022777"/>
    </source>
</evidence>
<dbReference type="EC" id="2.7.1.21" evidence="2"/>
<dbReference type="Pfam" id="PF00265">
    <property type="entry name" value="TK"/>
    <property type="match status" value="1"/>
</dbReference>
<dbReference type="Gene3D" id="3.40.50.300">
    <property type="entry name" value="P-loop containing nucleotide triphosphate hydrolases"/>
    <property type="match status" value="1"/>
</dbReference>
<dbReference type="SUPFAM" id="SSF52540">
    <property type="entry name" value="P-loop containing nucleoside triphosphate hydrolases"/>
    <property type="match status" value="1"/>
</dbReference>
<sequence>FAKSNFSSPYFPSLFLFRVLISNCEIHVIVGPIFAGKTSTLLRRIKTESSNGNYTCLGKSHIDNSLVIGLNCYTRWRKIAVLAIGESFIIQTKAWY</sequence>
<dbReference type="GO" id="GO:0005524">
    <property type="term" value="F:ATP binding"/>
    <property type="evidence" value="ECO:0007669"/>
    <property type="project" value="UniProtKB-KW"/>
</dbReference>
<evidence type="ECO:0000256" key="5">
    <source>
        <dbReference type="ARBA" id="ARBA00022741"/>
    </source>
</evidence>
<evidence type="ECO:0000256" key="3">
    <source>
        <dbReference type="ARBA" id="ARBA00022634"/>
    </source>
</evidence>
<dbReference type="EMBL" id="HG746108">
    <property type="protein sequence ID" value="CDP21834.1"/>
    <property type="molecule type" value="Genomic_DNA"/>
</dbReference>
<feature type="non-terminal residue" evidence="9">
    <location>
        <position position="1"/>
    </location>
</feature>
<keyword evidence="8" id="KW-0812">Transmembrane</keyword>
<dbReference type="STRING" id="49390.A0A068VML1"/>
<dbReference type="AlphaFoldDB" id="A0A068VML1"/>
<evidence type="ECO:0000256" key="7">
    <source>
        <dbReference type="ARBA" id="ARBA00022840"/>
    </source>
</evidence>
<dbReference type="Proteomes" id="UP000295252">
    <property type="component" value="Unassembled WGS sequence"/>
</dbReference>
<keyword evidence="10" id="KW-1185">Reference proteome</keyword>
<evidence type="ECO:0000313" key="10">
    <source>
        <dbReference type="Proteomes" id="UP000295252"/>
    </source>
</evidence>
<evidence type="ECO:0000256" key="1">
    <source>
        <dbReference type="ARBA" id="ARBA00007587"/>
    </source>
</evidence>
<comment type="similarity">
    <text evidence="1">Belongs to the thymidine kinase family.</text>
</comment>
<evidence type="ECO:0000256" key="8">
    <source>
        <dbReference type="SAM" id="Phobius"/>
    </source>
</evidence>
<protein>
    <recommendedName>
        <fullName evidence="2">thymidine kinase</fullName>
        <ecNumber evidence="2">2.7.1.21</ecNumber>
    </recommendedName>
</protein>
<proteinExistence type="inferred from homology"/>
<dbReference type="Gramene" id="CDP21834">
    <property type="protein sequence ID" value="CDP21834"/>
    <property type="gene ID" value="GSCOC_T00012270001"/>
</dbReference>
<organism evidence="9 10">
    <name type="scientific">Coffea canephora</name>
    <name type="common">Robusta coffee</name>
    <dbReference type="NCBI Taxonomy" id="49390"/>
    <lineage>
        <taxon>Eukaryota</taxon>
        <taxon>Viridiplantae</taxon>
        <taxon>Streptophyta</taxon>
        <taxon>Embryophyta</taxon>
        <taxon>Tracheophyta</taxon>
        <taxon>Spermatophyta</taxon>
        <taxon>Magnoliopsida</taxon>
        <taxon>eudicotyledons</taxon>
        <taxon>Gunneridae</taxon>
        <taxon>Pentapetalae</taxon>
        <taxon>asterids</taxon>
        <taxon>lamiids</taxon>
        <taxon>Gentianales</taxon>
        <taxon>Rubiaceae</taxon>
        <taxon>Ixoroideae</taxon>
        <taxon>Gardenieae complex</taxon>
        <taxon>Bertiereae - Coffeeae clade</taxon>
        <taxon>Coffeeae</taxon>
        <taxon>Coffea</taxon>
    </lineage>
</organism>
<reference evidence="9" key="2">
    <citation type="submission" date="2015-09" db="EMBL/GenBank/DDBJ databases">
        <title>Structure and adaptive landscape of the coffee genome.</title>
        <authorList>
            <person name="Denoeud F."/>
            <person name="Wincker P."/>
            <person name="Lashermes P."/>
        </authorList>
    </citation>
    <scope>NUCLEOTIDE SEQUENCE</scope>
    <source>
        <strain evidence="9">DH200</strain>
    </source>
</reference>
<dbReference type="InterPro" id="IPR027417">
    <property type="entry name" value="P-loop_NTPase"/>
</dbReference>
<keyword evidence="4" id="KW-0808">Transferase</keyword>
<name>A0A068VML1_COFCA</name>
<keyword evidence="5" id="KW-0547">Nucleotide-binding</keyword>
<dbReference type="GO" id="GO:0004797">
    <property type="term" value="F:thymidine kinase activity"/>
    <property type="evidence" value="ECO:0007669"/>
    <property type="project" value="UniProtKB-EC"/>
</dbReference>
<keyword evidence="8" id="KW-0472">Membrane</keyword>